<name>X0BIU1_FUSOX</name>
<dbReference type="VEuPathDB" id="FungiDB:FOMG_03586"/>
<dbReference type="HOGENOM" id="CLU_3160015_0_0_1"/>
<organism evidence="1">
    <name type="scientific">Fusarium oxysporum f. sp. melonis 26406</name>
    <dbReference type="NCBI Taxonomy" id="1089452"/>
    <lineage>
        <taxon>Eukaryota</taxon>
        <taxon>Fungi</taxon>
        <taxon>Dikarya</taxon>
        <taxon>Ascomycota</taxon>
        <taxon>Pezizomycotina</taxon>
        <taxon>Sordariomycetes</taxon>
        <taxon>Hypocreomycetidae</taxon>
        <taxon>Hypocreales</taxon>
        <taxon>Nectriaceae</taxon>
        <taxon>Fusarium</taxon>
        <taxon>Fusarium oxysporum species complex</taxon>
    </lineage>
</organism>
<proteinExistence type="predicted"/>
<sequence>MARRLVGRKFESGLAFGQHHDKSLHRRVVLCLAVGYFIPQNDPLFLLKNI</sequence>
<dbReference type="Proteomes" id="UP000030703">
    <property type="component" value="Unassembled WGS sequence"/>
</dbReference>
<gene>
    <name evidence="1" type="ORF">FOMG_03586</name>
</gene>
<dbReference type="EMBL" id="JH659330">
    <property type="protein sequence ID" value="EXK44961.1"/>
    <property type="molecule type" value="Genomic_DNA"/>
</dbReference>
<protein>
    <submittedName>
        <fullName evidence="1">Uncharacterized protein</fullName>
    </submittedName>
</protein>
<dbReference type="AlphaFoldDB" id="X0BIU1"/>
<accession>X0BIU1</accession>
<reference evidence="1" key="2">
    <citation type="submission" date="2012-05" db="EMBL/GenBank/DDBJ databases">
        <title>Annotation of the Genome Sequence of Fusarium oxysporum f. sp. melonis 26406.</title>
        <authorList>
            <consortium name="The Broad Institute Genomics Platform"/>
            <person name="Ma L.-J."/>
            <person name="Corby-Kistler H."/>
            <person name="Broz K."/>
            <person name="Gale L.R."/>
            <person name="Jonkers W."/>
            <person name="O'Donnell K."/>
            <person name="Ploetz R."/>
            <person name="Steinberg C."/>
            <person name="Schwartz D.C."/>
            <person name="VanEtten H."/>
            <person name="Zhou S."/>
            <person name="Young S.K."/>
            <person name="Zeng Q."/>
            <person name="Gargeya S."/>
            <person name="Fitzgerald M."/>
            <person name="Abouelleil A."/>
            <person name="Alvarado L."/>
            <person name="Chapman S.B."/>
            <person name="Gainer-Dewar J."/>
            <person name="Goldberg J."/>
            <person name="Griggs A."/>
            <person name="Gujja S."/>
            <person name="Hansen M."/>
            <person name="Howarth C."/>
            <person name="Imamovic A."/>
            <person name="Ireland A."/>
            <person name="Larimer J."/>
            <person name="McCowan C."/>
            <person name="Murphy C."/>
            <person name="Pearson M."/>
            <person name="Poon T.W."/>
            <person name="Priest M."/>
            <person name="Roberts A."/>
            <person name="Saif S."/>
            <person name="Shea T."/>
            <person name="Sykes S."/>
            <person name="Wortman J."/>
            <person name="Nusbaum C."/>
            <person name="Birren B."/>
        </authorList>
    </citation>
    <scope>NUCLEOTIDE SEQUENCE</scope>
    <source>
        <strain evidence="1">26406</strain>
    </source>
</reference>
<reference evidence="1" key="1">
    <citation type="submission" date="2012-04" db="EMBL/GenBank/DDBJ databases">
        <title>The Genome Sequence of Fusarium oxysporum melonis.</title>
        <authorList>
            <consortium name="The Broad Institute Genome Sequencing Platform"/>
            <person name="Ma L.-J."/>
            <person name="Gale L.R."/>
            <person name="Schwartz D.C."/>
            <person name="Zhou S."/>
            <person name="Corby-Kistler H."/>
            <person name="Young S.K."/>
            <person name="Zeng Q."/>
            <person name="Gargeya S."/>
            <person name="Fitzgerald M."/>
            <person name="Haas B."/>
            <person name="Abouelleil A."/>
            <person name="Alvarado L."/>
            <person name="Arachchi H.M."/>
            <person name="Berlin A."/>
            <person name="Brown A."/>
            <person name="Chapman S.B."/>
            <person name="Chen Z."/>
            <person name="Dunbar C."/>
            <person name="Freedman E."/>
            <person name="Gearin G."/>
            <person name="Goldberg J."/>
            <person name="Griggs A."/>
            <person name="Gujja S."/>
            <person name="Heiman D."/>
            <person name="Howarth C."/>
            <person name="Larson L."/>
            <person name="Lui A."/>
            <person name="MacDonald P.J.P."/>
            <person name="Montmayeur A."/>
            <person name="Murphy C."/>
            <person name="Neiman D."/>
            <person name="Pearson M."/>
            <person name="Priest M."/>
            <person name="Roberts A."/>
            <person name="Saif S."/>
            <person name="Shea T."/>
            <person name="Shenoy N."/>
            <person name="Sisk P."/>
            <person name="Stolte C."/>
            <person name="Sykes S."/>
            <person name="Wortman J."/>
            <person name="Nusbaum C."/>
            <person name="Birren B."/>
        </authorList>
    </citation>
    <scope>NUCLEOTIDE SEQUENCE</scope>
    <source>
        <strain evidence="1">26406</strain>
    </source>
</reference>
<evidence type="ECO:0000313" key="1">
    <source>
        <dbReference type="EMBL" id="EXK44961.1"/>
    </source>
</evidence>